<dbReference type="InterPro" id="IPR052058">
    <property type="entry name" value="Alcohol_O-acetyltransferase"/>
</dbReference>
<dbReference type="EMBL" id="MCFA01000154">
    <property type="protein sequence ID" value="ORY02750.1"/>
    <property type="molecule type" value="Genomic_DNA"/>
</dbReference>
<protein>
    <recommendedName>
        <fullName evidence="3">Alcohol acetyltransferase</fullName>
    </recommendedName>
</protein>
<dbReference type="OrthoDB" id="2150604at2759"/>
<dbReference type="PANTHER" id="PTHR28037">
    <property type="entry name" value="ALCOHOL O-ACETYLTRANSFERASE 1-RELATED"/>
    <property type="match status" value="1"/>
</dbReference>
<dbReference type="PANTHER" id="PTHR28037:SF1">
    <property type="entry name" value="ALCOHOL O-ACETYLTRANSFERASE 1-RELATED"/>
    <property type="match status" value="1"/>
</dbReference>
<dbReference type="STRING" id="1231657.A0A1Y1YXK7"/>
<dbReference type="InterPro" id="IPR010828">
    <property type="entry name" value="Atf2/Sli1-like"/>
</dbReference>
<dbReference type="Pfam" id="PF07247">
    <property type="entry name" value="AATase"/>
    <property type="match status" value="1"/>
</dbReference>
<dbReference type="GO" id="GO:0008080">
    <property type="term" value="F:N-acetyltransferase activity"/>
    <property type="evidence" value="ECO:0007669"/>
    <property type="project" value="TreeGrafter"/>
</dbReference>
<name>A0A1Y1YXK7_9PLEO</name>
<evidence type="ECO:0000313" key="1">
    <source>
        <dbReference type="EMBL" id="ORY02750.1"/>
    </source>
</evidence>
<accession>A0A1Y1YXK7</accession>
<keyword evidence="2" id="KW-1185">Reference proteome</keyword>
<dbReference type="Proteomes" id="UP000193144">
    <property type="component" value="Unassembled WGS sequence"/>
</dbReference>
<proteinExistence type="predicted"/>
<evidence type="ECO:0000313" key="2">
    <source>
        <dbReference type="Proteomes" id="UP000193144"/>
    </source>
</evidence>
<comment type="caution">
    <text evidence="1">The sequence shown here is derived from an EMBL/GenBank/DDBJ whole genome shotgun (WGS) entry which is preliminary data.</text>
</comment>
<organism evidence="1 2">
    <name type="scientific">Clohesyomyces aquaticus</name>
    <dbReference type="NCBI Taxonomy" id="1231657"/>
    <lineage>
        <taxon>Eukaryota</taxon>
        <taxon>Fungi</taxon>
        <taxon>Dikarya</taxon>
        <taxon>Ascomycota</taxon>
        <taxon>Pezizomycotina</taxon>
        <taxon>Dothideomycetes</taxon>
        <taxon>Pleosporomycetidae</taxon>
        <taxon>Pleosporales</taxon>
        <taxon>Lindgomycetaceae</taxon>
        <taxon>Clohesyomyces</taxon>
    </lineage>
</organism>
<evidence type="ECO:0008006" key="3">
    <source>
        <dbReference type="Google" id="ProtNLM"/>
    </source>
</evidence>
<dbReference type="AlphaFoldDB" id="A0A1Y1YXK7"/>
<reference evidence="1 2" key="1">
    <citation type="submission" date="2016-07" db="EMBL/GenBank/DDBJ databases">
        <title>Pervasive Adenine N6-methylation of Active Genes in Fungi.</title>
        <authorList>
            <consortium name="DOE Joint Genome Institute"/>
            <person name="Mondo S.J."/>
            <person name="Dannebaum R.O."/>
            <person name="Kuo R.C."/>
            <person name="Labutti K."/>
            <person name="Haridas S."/>
            <person name="Kuo A."/>
            <person name="Salamov A."/>
            <person name="Ahrendt S.R."/>
            <person name="Lipzen A."/>
            <person name="Sullivan W."/>
            <person name="Andreopoulos W.B."/>
            <person name="Clum A."/>
            <person name="Lindquist E."/>
            <person name="Daum C."/>
            <person name="Ramamoorthy G.K."/>
            <person name="Gryganskyi A."/>
            <person name="Culley D."/>
            <person name="Magnuson J.K."/>
            <person name="James T.Y."/>
            <person name="O'Malley M.A."/>
            <person name="Stajich J.E."/>
            <person name="Spatafora J.W."/>
            <person name="Visel A."/>
            <person name="Grigoriev I.V."/>
        </authorList>
    </citation>
    <scope>NUCLEOTIDE SEQUENCE [LARGE SCALE GENOMIC DNA]</scope>
    <source>
        <strain evidence="1 2">CBS 115471</strain>
    </source>
</reference>
<gene>
    <name evidence="1" type="ORF">BCR34DRAFT_79308</name>
</gene>
<sequence>MSNENVQLRAASPYERRLAIREELGFYNAAALGAIYEFADSAFDVSSAHSFVQPLKRCIDKYAYMGVVLKGKHTESPVWEGVPNIKLNDHITIHHQAAGGADERTLIENALPGIVDAKFTGPSPPWRLVVLPLSPKEDKPRCFIAFAISHSIGDGGAGLAFHHTFLEALRRSKGTDDDFNVVVPDRQLPEPFDTPERLPVSPDFLRSVMTSSVVGDGTWTGSKVFLDEQEGLHTKIRVLEIDSRLVDAALRVARSRDTKLTPTIHQVIVRALSKVVTDGDVTNFASQTAIDLRGANGVGLEWGIYVSGHAASHARVDTSGPVSDEMWQSASSLSRKLGQLTGKLDNQMIGLLRFIPSQKDSMASKLGTTREGSYALSNMLAIDGGAADESCRITKMVVATSAAVPSAPLSFCIISVKGGSMVCTVSWQPGALGCPVDKEYSFVDEICSSMEADFAIFPQLLES</sequence>